<comment type="similarity">
    <text evidence="2">Belongs to the peptidase M8 family.</text>
</comment>
<dbReference type="GeneID" id="14908499"/>
<evidence type="ECO:0000256" key="2">
    <source>
        <dbReference type="ARBA" id="ARBA00005860"/>
    </source>
</evidence>
<evidence type="ECO:0000256" key="6">
    <source>
        <dbReference type="ARBA" id="ARBA00022833"/>
    </source>
</evidence>
<dbReference type="AlphaFoldDB" id="G0QR16"/>
<dbReference type="Proteomes" id="UP000008983">
    <property type="component" value="Unassembled WGS sequence"/>
</dbReference>
<keyword evidence="8" id="KW-0812">Transmembrane</keyword>
<keyword evidence="8" id="KW-1133">Transmembrane helix</keyword>
<dbReference type="GO" id="GO:0006508">
    <property type="term" value="P:proteolysis"/>
    <property type="evidence" value="ECO:0007669"/>
    <property type="project" value="UniProtKB-KW"/>
</dbReference>
<gene>
    <name evidence="9" type="ORF">IMG5_087260</name>
</gene>
<evidence type="ECO:0000256" key="5">
    <source>
        <dbReference type="ARBA" id="ARBA00022801"/>
    </source>
</evidence>
<dbReference type="EMBL" id="GL983710">
    <property type="protein sequence ID" value="EGR32338.1"/>
    <property type="molecule type" value="Genomic_DNA"/>
</dbReference>
<keyword evidence="10" id="KW-1185">Reference proteome</keyword>
<reference evidence="9 10" key="1">
    <citation type="submission" date="2011-07" db="EMBL/GenBank/DDBJ databases">
        <authorList>
            <person name="Coyne R."/>
            <person name="Brami D."/>
            <person name="Johnson J."/>
            <person name="Hostetler J."/>
            <person name="Hannick L."/>
            <person name="Clark T."/>
            <person name="Cassidy-Hanley D."/>
            <person name="Inman J."/>
        </authorList>
    </citation>
    <scope>NUCLEOTIDE SEQUENCE [LARGE SCALE GENOMIC DNA]</scope>
    <source>
        <strain evidence="9 10">G5</strain>
    </source>
</reference>
<feature type="transmembrane region" description="Helical" evidence="8">
    <location>
        <begin position="87"/>
        <end position="115"/>
    </location>
</feature>
<dbReference type="Pfam" id="PF01457">
    <property type="entry name" value="Peptidase_M8"/>
    <property type="match status" value="1"/>
</dbReference>
<keyword evidence="4" id="KW-0479">Metal-binding</keyword>
<evidence type="ECO:0000313" key="9">
    <source>
        <dbReference type="EMBL" id="EGR32338.1"/>
    </source>
</evidence>
<dbReference type="GO" id="GO:0016020">
    <property type="term" value="C:membrane"/>
    <property type="evidence" value="ECO:0007669"/>
    <property type="project" value="InterPro"/>
</dbReference>
<dbReference type="OrthoDB" id="527990at2759"/>
<keyword evidence="3" id="KW-0645">Protease</keyword>
<evidence type="ECO:0000256" key="7">
    <source>
        <dbReference type="ARBA" id="ARBA00023049"/>
    </source>
</evidence>
<keyword evidence="7" id="KW-0482">Metalloprotease</keyword>
<keyword evidence="8" id="KW-0472">Membrane</keyword>
<proteinExistence type="inferred from homology"/>
<dbReference type="InterPro" id="IPR001577">
    <property type="entry name" value="Peptidase_M8"/>
</dbReference>
<dbReference type="RefSeq" id="XP_004035824.1">
    <property type="nucleotide sequence ID" value="XM_004035776.1"/>
</dbReference>
<evidence type="ECO:0000256" key="3">
    <source>
        <dbReference type="ARBA" id="ARBA00022670"/>
    </source>
</evidence>
<name>G0QR16_ICHMU</name>
<evidence type="ECO:0000313" key="10">
    <source>
        <dbReference type="Proteomes" id="UP000008983"/>
    </source>
</evidence>
<feature type="non-terminal residue" evidence="9">
    <location>
        <position position="1"/>
    </location>
</feature>
<dbReference type="InParanoid" id="G0QR16"/>
<sequence>RNLQMVNLPQQAQPIRITMDYILFGQNQNDITIRQKEQLKNTMNFIQVYFQQLLKVIPALGPNIYIIVKDVRIQIFLQNIEQMVREILIFIFGLPNIIIQILKFQLMLFIVKWILLQKELILVSLRQICIHYNTNLLILDLKFIQIIFCMKCCICQAKSLYKYWINPQTGDYYDNEINNYVKTVPIRGKQTIIMFTPNVLATARKYYGCPNLEGMQLENDGDINSM</sequence>
<accession>G0QR16</accession>
<evidence type="ECO:0000256" key="4">
    <source>
        <dbReference type="ARBA" id="ARBA00022723"/>
    </source>
</evidence>
<dbReference type="GO" id="GO:0007155">
    <property type="term" value="P:cell adhesion"/>
    <property type="evidence" value="ECO:0007669"/>
    <property type="project" value="InterPro"/>
</dbReference>
<comment type="cofactor">
    <cofactor evidence="1">
        <name>Zn(2+)</name>
        <dbReference type="ChEBI" id="CHEBI:29105"/>
    </cofactor>
</comment>
<dbReference type="EC" id="3.4.24.36" evidence="9"/>
<dbReference type="GO" id="GO:0004222">
    <property type="term" value="F:metalloendopeptidase activity"/>
    <property type="evidence" value="ECO:0007669"/>
    <property type="project" value="InterPro"/>
</dbReference>
<protein>
    <submittedName>
        <fullName evidence="9">Leishmanolysin family protein, putative</fullName>
        <ecNumber evidence="9">3.4.24.36</ecNumber>
    </submittedName>
</protein>
<keyword evidence="6" id="KW-0862">Zinc</keyword>
<dbReference type="Gene3D" id="3.90.132.10">
    <property type="entry name" value="Leishmanolysin , domain 2"/>
    <property type="match status" value="1"/>
</dbReference>
<evidence type="ECO:0000256" key="1">
    <source>
        <dbReference type="ARBA" id="ARBA00001947"/>
    </source>
</evidence>
<evidence type="ECO:0000256" key="8">
    <source>
        <dbReference type="SAM" id="Phobius"/>
    </source>
</evidence>
<dbReference type="GO" id="GO:0046872">
    <property type="term" value="F:metal ion binding"/>
    <property type="evidence" value="ECO:0007669"/>
    <property type="project" value="UniProtKB-KW"/>
</dbReference>
<keyword evidence="5 9" id="KW-0378">Hydrolase</keyword>
<organism evidence="9 10">
    <name type="scientific">Ichthyophthirius multifiliis</name>
    <name type="common">White spot disease agent</name>
    <name type="synonym">Ich</name>
    <dbReference type="NCBI Taxonomy" id="5932"/>
    <lineage>
        <taxon>Eukaryota</taxon>
        <taxon>Sar</taxon>
        <taxon>Alveolata</taxon>
        <taxon>Ciliophora</taxon>
        <taxon>Intramacronucleata</taxon>
        <taxon>Oligohymenophorea</taxon>
        <taxon>Hymenostomatida</taxon>
        <taxon>Ophryoglenina</taxon>
        <taxon>Ichthyophthirius</taxon>
    </lineage>
</organism>